<evidence type="ECO:0000256" key="2">
    <source>
        <dbReference type="SAM" id="SignalP"/>
    </source>
</evidence>
<evidence type="ECO:0008006" key="5">
    <source>
        <dbReference type="Google" id="ProtNLM"/>
    </source>
</evidence>
<reference key="1">
    <citation type="submission" date="2007-01" db="EMBL/GenBank/DDBJ databases">
        <title>The Genome Sequence of Puccinia graminis f. sp. tritici Strain CRL 75-36-700-3.</title>
        <authorList>
            <consortium name="The Broad Institute Genome Sequencing Platform"/>
            <person name="Birren B."/>
            <person name="Lander E."/>
            <person name="Galagan J."/>
            <person name="Nusbaum C."/>
            <person name="Devon K."/>
            <person name="Cuomo C."/>
            <person name="Jaffe D."/>
            <person name="Butler J."/>
            <person name="Alvarez P."/>
            <person name="Gnerre S."/>
            <person name="Grabherr M."/>
            <person name="Mauceli E."/>
            <person name="Brockman W."/>
            <person name="Young S."/>
            <person name="LaButti K."/>
            <person name="Sykes S."/>
            <person name="DeCaprio D."/>
            <person name="Crawford M."/>
            <person name="Koehrsen M."/>
            <person name="Engels R."/>
            <person name="Montgomery P."/>
            <person name="Pearson M."/>
            <person name="Howarth C."/>
            <person name="Larson L."/>
            <person name="White J."/>
            <person name="Zeng Q."/>
            <person name="Kodira C."/>
            <person name="Yandava C."/>
            <person name="Alvarado L."/>
            <person name="O'Leary S."/>
            <person name="Szabo L."/>
            <person name="Dean R."/>
            <person name="Schein J."/>
        </authorList>
    </citation>
    <scope>NUCLEOTIDE SEQUENCE</scope>
    <source>
        <strain>CRL 75-36-700-3</strain>
    </source>
</reference>
<feature type="compositionally biased region" description="Basic and acidic residues" evidence="1">
    <location>
        <begin position="104"/>
        <end position="121"/>
    </location>
</feature>
<dbReference type="Proteomes" id="UP000008783">
    <property type="component" value="Unassembled WGS sequence"/>
</dbReference>
<dbReference type="KEGG" id="pgr:PGTG_01270"/>
<dbReference type="VEuPathDB" id="FungiDB:PGTG_01270"/>
<dbReference type="AlphaFoldDB" id="E3JV64"/>
<proteinExistence type="predicted"/>
<gene>
    <name evidence="3" type="ORF">PGTG_01270</name>
</gene>
<dbReference type="HOGENOM" id="CLU_1396971_0_0_1"/>
<feature type="region of interest" description="Disordered" evidence="1">
    <location>
        <begin position="145"/>
        <end position="195"/>
    </location>
</feature>
<feature type="signal peptide" evidence="2">
    <location>
        <begin position="1"/>
        <end position="20"/>
    </location>
</feature>
<organism evidence="3 4">
    <name type="scientific">Puccinia graminis f. sp. tritici (strain CRL 75-36-700-3 / race SCCL)</name>
    <name type="common">Black stem rust fungus</name>
    <dbReference type="NCBI Taxonomy" id="418459"/>
    <lineage>
        <taxon>Eukaryota</taxon>
        <taxon>Fungi</taxon>
        <taxon>Dikarya</taxon>
        <taxon>Basidiomycota</taxon>
        <taxon>Pucciniomycotina</taxon>
        <taxon>Pucciniomycetes</taxon>
        <taxon>Pucciniales</taxon>
        <taxon>Pucciniaceae</taxon>
        <taxon>Puccinia</taxon>
    </lineage>
</organism>
<name>E3JV64_PUCGT</name>
<keyword evidence="4" id="KW-1185">Reference proteome</keyword>
<accession>E3JV64</accession>
<evidence type="ECO:0000313" key="4">
    <source>
        <dbReference type="Proteomes" id="UP000008783"/>
    </source>
</evidence>
<dbReference type="RefSeq" id="XP_003320358.2">
    <property type="nucleotide sequence ID" value="XM_003320310.2"/>
</dbReference>
<dbReference type="InParanoid" id="E3JV64"/>
<feature type="compositionally biased region" description="Polar residues" evidence="1">
    <location>
        <begin position="47"/>
        <end position="59"/>
    </location>
</feature>
<feature type="region of interest" description="Disordered" evidence="1">
    <location>
        <begin position="30"/>
        <end position="68"/>
    </location>
</feature>
<dbReference type="OrthoDB" id="2510165at2759"/>
<sequence length="195" mass="21263">MLTIHQIPFLALLLSATAWSYPRVHLDQASNPILGSNDPRPIAEDGITNTLGKRTTSNPGEADDDGAKTQLLKFGPTVDGASLKADIAANPKLTQETNLTKGAETSHKPDANDNNKTEKIEEKIKKQELKIEQLKKKLKKEEERLVKLQQQDGKKGTNDESKLLSSPIKSQATGKPNPTVTKKKATPVVDLPSLK</sequence>
<keyword evidence="2" id="KW-0732">Signal</keyword>
<feature type="region of interest" description="Disordered" evidence="1">
    <location>
        <begin position="89"/>
        <end position="121"/>
    </location>
</feature>
<protein>
    <recommendedName>
        <fullName evidence="5">Secreted protein</fullName>
    </recommendedName>
</protein>
<dbReference type="EMBL" id="DS178264">
    <property type="protein sequence ID" value="EFP75939.2"/>
    <property type="molecule type" value="Genomic_DNA"/>
</dbReference>
<reference evidence="4" key="2">
    <citation type="journal article" date="2011" name="Proc. Natl. Acad. Sci. U.S.A.">
        <title>Obligate biotrophy features unraveled by the genomic analysis of rust fungi.</title>
        <authorList>
            <person name="Duplessis S."/>
            <person name="Cuomo C.A."/>
            <person name="Lin Y.-C."/>
            <person name="Aerts A."/>
            <person name="Tisserant E."/>
            <person name="Veneault-Fourrey C."/>
            <person name="Joly D.L."/>
            <person name="Hacquard S."/>
            <person name="Amselem J."/>
            <person name="Cantarel B.L."/>
            <person name="Chiu R."/>
            <person name="Coutinho P.M."/>
            <person name="Feau N."/>
            <person name="Field M."/>
            <person name="Frey P."/>
            <person name="Gelhaye E."/>
            <person name="Goldberg J."/>
            <person name="Grabherr M.G."/>
            <person name="Kodira C.D."/>
            <person name="Kohler A."/>
            <person name="Kuees U."/>
            <person name="Lindquist E.A."/>
            <person name="Lucas S.M."/>
            <person name="Mago R."/>
            <person name="Mauceli E."/>
            <person name="Morin E."/>
            <person name="Murat C."/>
            <person name="Pangilinan J.L."/>
            <person name="Park R."/>
            <person name="Pearson M."/>
            <person name="Quesneville H."/>
            <person name="Rouhier N."/>
            <person name="Sakthikumar S."/>
            <person name="Salamov A.A."/>
            <person name="Schmutz J."/>
            <person name="Selles B."/>
            <person name="Shapiro H."/>
            <person name="Tanguay P."/>
            <person name="Tuskan G.A."/>
            <person name="Henrissat B."/>
            <person name="Van de Peer Y."/>
            <person name="Rouze P."/>
            <person name="Ellis J.G."/>
            <person name="Dodds P.N."/>
            <person name="Schein J.E."/>
            <person name="Zhong S."/>
            <person name="Hamelin R.C."/>
            <person name="Grigoriev I.V."/>
            <person name="Szabo L.J."/>
            <person name="Martin F."/>
        </authorList>
    </citation>
    <scope>NUCLEOTIDE SEQUENCE [LARGE SCALE GENOMIC DNA]</scope>
    <source>
        <strain evidence="4">CRL 75-36-700-3 / race SCCL</strain>
    </source>
</reference>
<evidence type="ECO:0000256" key="1">
    <source>
        <dbReference type="SAM" id="MobiDB-lite"/>
    </source>
</evidence>
<feature type="chain" id="PRO_5003173291" description="Secreted protein" evidence="2">
    <location>
        <begin position="21"/>
        <end position="195"/>
    </location>
</feature>
<evidence type="ECO:0000313" key="3">
    <source>
        <dbReference type="EMBL" id="EFP75939.2"/>
    </source>
</evidence>
<dbReference type="GeneID" id="10533017"/>
<feature type="compositionally biased region" description="Polar residues" evidence="1">
    <location>
        <begin position="163"/>
        <end position="180"/>
    </location>
</feature>
<feature type="compositionally biased region" description="Basic and acidic residues" evidence="1">
    <location>
        <begin position="145"/>
        <end position="162"/>
    </location>
</feature>